<evidence type="ECO:0000313" key="2">
    <source>
        <dbReference type="EMBL" id="SHI72318.1"/>
    </source>
</evidence>
<accession>A0ABY1I7B5</accession>
<name>A0ABY1I7B5_9ACTO</name>
<proteinExistence type="predicted"/>
<evidence type="ECO:0000313" key="3">
    <source>
        <dbReference type="Proteomes" id="UP000184390"/>
    </source>
</evidence>
<dbReference type="Gene3D" id="3.10.310.10">
    <property type="entry name" value="Diaminopimelate Epimerase, Chain A, domain 1"/>
    <property type="match status" value="2"/>
</dbReference>
<feature type="compositionally biased region" description="Low complexity" evidence="1">
    <location>
        <begin position="157"/>
        <end position="166"/>
    </location>
</feature>
<reference evidence="2 3" key="1">
    <citation type="submission" date="2016-11" db="EMBL/GenBank/DDBJ databases">
        <authorList>
            <person name="Varghese N."/>
            <person name="Submissions S."/>
        </authorList>
    </citation>
    <scope>NUCLEOTIDE SEQUENCE [LARGE SCALE GENOMIC DNA]</scope>
    <source>
        <strain evidence="2 3">PA</strain>
    </source>
</reference>
<dbReference type="RefSeq" id="WP_073452216.1">
    <property type="nucleotide sequence ID" value="NZ_BDIO01000003.1"/>
</dbReference>
<gene>
    <name evidence="2" type="ORF">SAMN05216246_104108</name>
</gene>
<dbReference type="Proteomes" id="UP000184390">
    <property type="component" value="Unassembled WGS sequence"/>
</dbReference>
<sequence length="332" mass="33141">MTTSTRTGLAGRELIKGRAAGDDLLMLVDPDCDVPLTAADIAAVCDRRGGIGASGLVRVVRTASLPGAERFAEAVPEAEWFMDHYSADGAVAGMTPSAVLLLAQTLVAESLAVIPEGASVTIGTRGGARTATRIGDLWAVDMGPARLPSRPEPPADPGAAEADGDWPGWDTAVVVPGIDGPRAGLSVTVPGAAATHIVIALADEAELDAASPEGAIGPVGAVRYEPEPSEPVALDAVVPLGEEADPAGGEPIGVARMRALGRSAGGAPSTGMSCCAVAAALHEWEGEGAPDSYRLLVPGGEVGVHAGTAPGAPRGSIILTGTASLIARVTVL</sequence>
<comment type="caution">
    <text evidence="2">The sequence shown here is derived from an EMBL/GenBank/DDBJ whole genome shotgun (WGS) entry which is preliminary data.</text>
</comment>
<evidence type="ECO:0000256" key="1">
    <source>
        <dbReference type="SAM" id="MobiDB-lite"/>
    </source>
</evidence>
<dbReference type="EMBL" id="FQYL01000004">
    <property type="protein sequence ID" value="SHI72318.1"/>
    <property type="molecule type" value="Genomic_DNA"/>
</dbReference>
<dbReference type="SUPFAM" id="SSF54506">
    <property type="entry name" value="Diaminopimelate epimerase-like"/>
    <property type="match status" value="1"/>
</dbReference>
<feature type="region of interest" description="Disordered" evidence="1">
    <location>
        <begin position="144"/>
        <end position="166"/>
    </location>
</feature>
<organism evidence="2 3">
    <name type="scientific">Actinomyces denticolens</name>
    <dbReference type="NCBI Taxonomy" id="52767"/>
    <lineage>
        <taxon>Bacteria</taxon>
        <taxon>Bacillati</taxon>
        <taxon>Actinomycetota</taxon>
        <taxon>Actinomycetes</taxon>
        <taxon>Actinomycetales</taxon>
        <taxon>Actinomycetaceae</taxon>
        <taxon>Actinomyces</taxon>
    </lineage>
</organism>
<protein>
    <submittedName>
        <fullName evidence="2">Diaminopimelate epimerase</fullName>
    </submittedName>
</protein>
<keyword evidence="3" id="KW-1185">Reference proteome</keyword>